<accession>A0A9R1C8Y7</accession>
<feature type="transmembrane region" description="Helical" evidence="2">
    <location>
        <begin position="99"/>
        <end position="117"/>
    </location>
</feature>
<gene>
    <name evidence="3" type="ORF">PRLR5076_11090</name>
</gene>
<dbReference type="InterPro" id="IPR019284">
    <property type="entry name" value="RP532"/>
</dbReference>
<keyword evidence="2" id="KW-0812">Transmembrane</keyword>
<name>A0A9R1C8Y7_9BACT</name>
<dbReference type="Proteomes" id="UP000825483">
    <property type="component" value="Unassembled WGS sequence"/>
</dbReference>
<keyword evidence="2" id="KW-0472">Membrane</keyword>
<comment type="caution">
    <text evidence="3">The sequence shown here is derived from an EMBL/GenBank/DDBJ whole genome shotgun (WGS) entry which is preliminary data.</text>
</comment>
<evidence type="ECO:0000313" key="4">
    <source>
        <dbReference type="Proteomes" id="UP000825483"/>
    </source>
</evidence>
<dbReference type="Pfam" id="PF10097">
    <property type="entry name" value="DUF2335"/>
    <property type="match status" value="1"/>
</dbReference>
<evidence type="ECO:0000256" key="1">
    <source>
        <dbReference type="SAM" id="MobiDB-lite"/>
    </source>
</evidence>
<protein>
    <submittedName>
        <fullName evidence="3">Membrane protein</fullName>
    </submittedName>
</protein>
<dbReference type="EMBL" id="BPUB01000001">
    <property type="protein sequence ID" value="GJG58258.1"/>
    <property type="molecule type" value="Genomic_DNA"/>
</dbReference>
<sequence length="123" mass="13507">MGENKQSTETHQVSQMEAWHGPLPPPESLKQYDIIVPGAAERILSMAEKEMEHRHRREDKTLKYNGRLIIVSTVLAFLCVILLGGILCFAIYVKSDTGAIATAIGAIAAVVGLFTYGKSKHNN</sequence>
<evidence type="ECO:0000313" key="3">
    <source>
        <dbReference type="EMBL" id="GJG58258.1"/>
    </source>
</evidence>
<keyword evidence="2" id="KW-1133">Transmembrane helix</keyword>
<dbReference type="RefSeq" id="WP_223929746.1">
    <property type="nucleotide sequence ID" value="NZ_BPTU01000003.1"/>
</dbReference>
<feature type="compositionally biased region" description="Polar residues" evidence="1">
    <location>
        <begin position="1"/>
        <end position="15"/>
    </location>
</feature>
<proteinExistence type="predicted"/>
<evidence type="ECO:0000256" key="2">
    <source>
        <dbReference type="SAM" id="Phobius"/>
    </source>
</evidence>
<feature type="transmembrane region" description="Helical" evidence="2">
    <location>
        <begin position="68"/>
        <end position="93"/>
    </location>
</feature>
<organism evidence="3 4">
    <name type="scientific">Prevotella lacticifex</name>
    <dbReference type="NCBI Taxonomy" id="2854755"/>
    <lineage>
        <taxon>Bacteria</taxon>
        <taxon>Pseudomonadati</taxon>
        <taxon>Bacteroidota</taxon>
        <taxon>Bacteroidia</taxon>
        <taxon>Bacteroidales</taxon>
        <taxon>Prevotellaceae</taxon>
        <taxon>Prevotella</taxon>
    </lineage>
</organism>
<dbReference type="GeneID" id="72468040"/>
<keyword evidence="4" id="KW-1185">Reference proteome</keyword>
<dbReference type="AlphaFoldDB" id="A0A9R1C8Y7"/>
<reference evidence="3" key="1">
    <citation type="journal article" date="2022" name="Int. J. Syst. Evol. Microbiol.">
        <title>Prevotella lacticifex sp. nov., isolated from the rumen of cows.</title>
        <authorList>
            <person name="Shinkai T."/>
            <person name="Ikeyama N."/>
            <person name="Kumagai M."/>
            <person name="Ohmori H."/>
            <person name="Sakamoto M."/>
            <person name="Ohkuma M."/>
            <person name="Mitsumori M."/>
        </authorList>
    </citation>
    <scope>NUCLEOTIDE SEQUENCE</scope>
    <source>
        <strain evidence="3">R5076</strain>
    </source>
</reference>
<feature type="region of interest" description="Disordered" evidence="1">
    <location>
        <begin position="1"/>
        <end position="25"/>
    </location>
</feature>